<name>A0AAV5QQG9_9ASCO</name>
<sequence>MDVNISTSSLPSFYDNSNYTPSMPHYRIKAVANDPNSELLLMTSKLSLQYANLFLSLTRMIKRCSPLTVTFTPLRATSCYFRVGSVTIRSVTTGYLTYLYMMKVSEVTNVSPMALIAPGKEMVINNFLNSPFQITNFSEQISEHGIKWRVQSQPREMASRFFHFYIDMSLDQLRKRVVLTSTMVPASTGFAKVVCGSTRGNGNCSVSSSMELTIGGTVLAKTKRKYGRTNE</sequence>
<evidence type="ECO:0000313" key="1">
    <source>
        <dbReference type="EMBL" id="GMM36786.1"/>
    </source>
</evidence>
<gene>
    <name evidence="1" type="ORF">DASC09_041110</name>
</gene>
<dbReference type="GeneID" id="90074761"/>
<accession>A0AAV5QQG9</accession>
<organism evidence="1 2">
    <name type="scientific">Saccharomycopsis crataegensis</name>
    <dbReference type="NCBI Taxonomy" id="43959"/>
    <lineage>
        <taxon>Eukaryota</taxon>
        <taxon>Fungi</taxon>
        <taxon>Dikarya</taxon>
        <taxon>Ascomycota</taxon>
        <taxon>Saccharomycotina</taxon>
        <taxon>Saccharomycetes</taxon>
        <taxon>Saccharomycopsidaceae</taxon>
        <taxon>Saccharomycopsis</taxon>
    </lineage>
</organism>
<keyword evidence="2" id="KW-1185">Reference proteome</keyword>
<reference evidence="1 2" key="1">
    <citation type="journal article" date="2023" name="Elife">
        <title>Identification of key yeast species and microbe-microbe interactions impacting larval growth of Drosophila in the wild.</title>
        <authorList>
            <person name="Mure A."/>
            <person name="Sugiura Y."/>
            <person name="Maeda R."/>
            <person name="Honda K."/>
            <person name="Sakurai N."/>
            <person name="Takahashi Y."/>
            <person name="Watada M."/>
            <person name="Katoh T."/>
            <person name="Gotoh A."/>
            <person name="Gotoh Y."/>
            <person name="Taniguchi I."/>
            <person name="Nakamura K."/>
            <person name="Hayashi T."/>
            <person name="Katayama T."/>
            <person name="Uemura T."/>
            <person name="Hattori Y."/>
        </authorList>
    </citation>
    <scope>NUCLEOTIDE SEQUENCE [LARGE SCALE GENOMIC DNA]</scope>
    <source>
        <strain evidence="1 2">SC-9</strain>
    </source>
</reference>
<dbReference type="Proteomes" id="UP001360560">
    <property type="component" value="Unassembled WGS sequence"/>
</dbReference>
<evidence type="ECO:0000313" key="2">
    <source>
        <dbReference type="Proteomes" id="UP001360560"/>
    </source>
</evidence>
<comment type="caution">
    <text evidence="1">The sequence shown here is derived from an EMBL/GenBank/DDBJ whole genome shotgun (WGS) entry which is preliminary data.</text>
</comment>
<protein>
    <submittedName>
        <fullName evidence="1">Uncharacterized protein</fullName>
    </submittedName>
</protein>
<dbReference type="RefSeq" id="XP_064853782.1">
    <property type="nucleotide sequence ID" value="XM_064997710.1"/>
</dbReference>
<dbReference type="EMBL" id="BTFZ01000011">
    <property type="protein sequence ID" value="GMM36786.1"/>
    <property type="molecule type" value="Genomic_DNA"/>
</dbReference>
<dbReference type="AlphaFoldDB" id="A0AAV5QQG9"/>
<proteinExistence type="predicted"/>